<comment type="caution">
    <text evidence="1">The sequence shown here is derived from an EMBL/GenBank/DDBJ whole genome shotgun (WGS) entry which is preliminary data.</text>
</comment>
<evidence type="ECO:0000313" key="2">
    <source>
        <dbReference type="Proteomes" id="UP001164929"/>
    </source>
</evidence>
<reference evidence="1" key="1">
    <citation type="journal article" date="2023" name="Mol. Ecol. Resour.">
        <title>Chromosome-level genome assembly of a triploid poplar Populus alba 'Berolinensis'.</title>
        <authorList>
            <person name="Chen S."/>
            <person name="Yu Y."/>
            <person name="Wang X."/>
            <person name="Wang S."/>
            <person name="Zhang T."/>
            <person name="Zhou Y."/>
            <person name="He R."/>
            <person name="Meng N."/>
            <person name="Wang Y."/>
            <person name="Liu W."/>
            <person name="Liu Z."/>
            <person name="Liu J."/>
            <person name="Guo Q."/>
            <person name="Huang H."/>
            <person name="Sederoff R.R."/>
            <person name="Wang G."/>
            <person name="Qu G."/>
            <person name="Chen S."/>
        </authorList>
    </citation>
    <scope>NUCLEOTIDE SEQUENCE</scope>
    <source>
        <strain evidence="1">SC-2020</strain>
    </source>
</reference>
<sequence>MRKKKKKKRDTKNKEGSSKSVNIVEKDLEIGDKDMISISSSSDHITYYWILFSTCSYNMKPNKYWLYTYKIVNFDSALIGNEDPRNVSEI</sequence>
<keyword evidence="2" id="KW-1185">Reference proteome</keyword>
<dbReference type="AlphaFoldDB" id="A0AAD6W312"/>
<accession>A0AAD6W312</accession>
<name>A0AAD6W312_9ROSI</name>
<dbReference type="Proteomes" id="UP001164929">
    <property type="component" value="Chromosome 5"/>
</dbReference>
<gene>
    <name evidence="1" type="ORF">NC653_013826</name>
</gene>
<dbReference type="EMBL" id="JAQIZT010000005">
    <property type="protein sequence ID" value="KAJ6997380.1"/>
    <property type="molecule type" value="Genomic_DNA"/>
</dbReference>
<protein>
    <submittedName>
        <fullName evidence="1">Uncharacterized protein</fullName>
    </submittedName>
</protein>
<evidence type="ECO:0000313" key="1">
    <source>
        <dbReference type="EMBL" id="KAJ6997380.1"/>
    </source>
</evidence>
<proteinExistence type="predicted"/>
<organism evidence="1 2">
    <name type="scientific">Populus alba x Populus x berolinensis</name>
    <dbReference type="NCBI Taxonomy" id="444605"/>
    <lineage>
        <taxon>Eukaryota</taxon>
        <taxon>Viridiplantae</taxon>
        <taxon>Streptophyta</taxon>
        <taxon>Embryophyta</taxon>
        <taxon>Tracheophyta</taxon>
        <taxon>Spermatophyta</taxon>
        <taxon>Magnoliopsida</taxon>
        <taxon>eudicotyledons</taxon>
        <taxon>Gunneridae</taxon>
        <taxon>Pentapetalae</taxon>
        <taxon>rosids</taxon>
        <taxon>fabids</taxon>
        <taxon>Malpighiales</taxon>
        <taxon>Salicaceae</taxon>
        <taxon>Saliceae</taxon>
        <taxon>Populus</taxon>
    </lineage>
</organism>